<feature type="region of interest" description="Disordered" evidence="2">
    <location>
        <begin position="1058"/>
        <end position="1242"/>
    </location>
</feature>
<dbReference type="SUPFAM" id="SSF57667">
    <property type="entry name" value="beta-beta-alpha zinc fingers"/>
    <property type="match status" value="2"/>
</dbReference>
<feature type="domain" description="C2H2-type" evidence="3">
    <location>
        <begin position="1326"/>
        <end position="1353"/>
    </location>
</feature>
<feature type="compositionally biased region" description="Basic and acidic residues" evidence="2">
    <location>
        <begin position="314"/>
        <end position="327"/>
    </location>
</feature>
<feature type="compositionally biased region" description="Basic and acidic residues" evidence="2">
    <location>
        <begin position="1184"/>
        <end position="1196"/>
    </location>
</feature>
<feature type="compositionally biased region" description="Basic and acidic residues" evidence="2">
    <location>
        <begin position="1098"/>
        <end position="1108"/>
    </location>
</feature>
<feature type="compositionally biased region" description="Basic and acidic residues" evidence="2">
    <location>
        <begin position="826"/>
        <end position="835"/>
    </location>
</feature>
<feature type="compositionally biased region" description="Basic and acidic residues" evidence="2">
    <location>
        <begin position="1415"/>
        <end position="1425"/>
    </location>
</feature>
<feature type="compositionally biased region" description="Basic residues" evidence="2">
    <location>
        <begin position="1593"/>
        <end position="1604"/>
    </location>
</feature>
<dbReference type="InterPro" id="IPR039149">
    <property type="entry name" value="ZNF800"/>
</dbReference>
<feature type="region of interest" description="Disordered" evidence="2">
    <location>
        <begin position="1591"/>
        <end position="1639"/>
    </location>
</feature>
<feature type="region of interest" description="Disordered" evidence="2">
    <location>
        <begin position="215"/>
        <end position="240"/>
    </location>
</feature>
<feature type="compositionally biased region" description="Basic and acidic residues" evidence="2">
    <location>
        <begin position="622"/>
        <end position="633"/>
    </location>
</feature>
<feature type="compositionally biased region" description="Basic and acidic residues" evidence="2">
    <location>
        <begin position="874"/>
        <end position="892"/>
    </location>
</feature>
<gene>
    <name evidence="4" type="ORF">MEDL_54843</name>
</gene>
<protein>
    <recommendedName>
        <fullName evidence="3">C2H2-type domain-containing protein</fullName>
    </recommendedName>
</protein>
<keyword evidence="1" id="KW-0862">Zinc</keyword>
<feature type="domain" description="C2H2-type" evidence="3">
    <location>
        <begin position="390"/>
        <end position="418"/>
    </location>
</feature>
<feature type="compositionally biased region" description="Basic residues" evidence="2">
    <location>
        <begin position="1404"/>
        <end position="1414"/>
    </location>
</feature>
<feature type="compositionally biased region" description="Basic and acidic residues" evidence="2">
    <location>
        <begin position="719"/>
        <end position="729"/>
    </location>
</feature>
<dbReference type="PANTHER" id="PTHR21020">
    <property type="entry name" value="ZINC FINGER PROTEIN 800"/>
    <property type="match status" value="1"/>
</dbReference>
<feature type="compositionally biased region" description="Polar residues" evidence="2">
    <location>
        <begin position="859"/>
        <end position="869"/>
    </location>
</feature>
<feature type="compositionally biased region" description="Polar residues" evidence="2">
    <location>
        <begin position="1448"/>
        <end position="1485"/>
    </location>
</feature>
<dbReference type="Gene3D" id="3.30.160.60">
    <property type="entry name" value="Classic Zinc Finger"/>
    <property type="match status" value="2"/>
</dbReference>
<feature type="compositionally biased region" description="Polar residues" evidence="2">
    <location>
        <begin position="352"/>
        <end position="376"/>
    </location>
</feature>
<evidence type="ECO:0000256" key="2">
    <source>
        <dbReference type="SAM" id="MobiDB-lite"/>
    </source>
</evidence>
<dbReference type="OrthoDB" id="10066279at2759"/>
<feature type="compositionally biased region" description="Basic and acidic residues" evidence="2">
    <location>
        <begin position="954"/>
        <end position="963"/>
    </location>
</feature>
<feature type="compositionally biased region" description="Basic and acidic residues" evidence="2">
    <location>
        <begin position="1140"/>
        <end position="1171"/>
    </location>
</feature>
<dbReference type="InterPro" id="IPR013087">
    <property type="entry name" value="Znf_C2H2_type"/>
</dbReference>
<feature type="compositionally biased region" description="Polar residues" evidence="2">
    <location>
        <begin position="1124"/>
        <end position="1139"/>
    </location>
</feature>
<feature type="compositionally biased region" description="Low complexity" evidence="2">
    <location>
        <begin position="980"/>
        <end position="989"/>
    </location>
</feature>
<reference evidence="4" key="1">
    <citation type="submission" date="2021-03" db="EMBL/GenBank/DDBJ databases">
        <authorList>
            <person name="Bekaert M."/>
        </authorList>
    </citation>
    <scope>NUCLEOTIDE SEQUENCE</scope>
</reference>
<feature type="compositionally biased region" description="Basic and acidic residues" evidence="2">
    <location>
        <begin position="739"/>
        <end position="748"/>
    </location>
</feature>
<dbReference type="InterPro" id="IPR036236">
    <property type="entry name" value="Znf_C2H2_sf"/>
</dbReference>
<sequence length="1639" mass="182557">MSDVSDDEDPIDNIDFSVISNSIEAGGNTLDQILNAVHYGSPEIRHLLRESCDFIFECKHCKNLFRAIPNFIAHKRIYCGDKSFFQNTPKKKPKKKEEVVIVRPVSPSLSVPVEIIPKEGEKTVLEQILTGSFQGSSEAYKHYTEAATHVEKQNMIQSSSAVVTSAIKNTQNAVNVNVIEKPLTLGKEVVSNATAILEKAKKAKKQALTKIVDGLKKSATSSNSESSSSPKKIIDKKATGDNASEVQNKFVATVVKPVLESKRKSNKTQTKTDGAVVQKLKEKVDNTSSTVKSGKTEPTKSVKVVLTQLPDKAQISEKKDSTVDKLSKKSSGSSSYADVVKTGKSPDKSPDKSQTSKISVSSNDLRPVKTQNGSELSELSQLGHCDLDKLKCLICNLQYTQKKTLLQHMHVIHSDTKRKYPCTMCKKTFDYFWGLTRHLLLNHKKSKEEIDRMRPELRGLAYTVNELSKIEDSERTTDKNQSTMKTARRNQVTKTIVKMNTCDGCHKSFWQKKNYEEHAKQCGFLAADQSQKKVTKNSPTKEEHSKSPSTTSVASRRKKTLQKLAESRDTKDTEDDVCDNTSEVDNGGRSMEGRKAASANRLRIGGKFVSKQFQQKMQENLKKETETNEKMTENKSNTSQNKMVKKLKEKSRNFVPAQRFISTRRSAEFYHSPAQRTRFHDKRRAVVSSPKKDSPSKSPRKACEKMFESGSESSTKQSPEQKSELELARRNLLQAIEKGQMKDDENTTEKTGSPVKKGSTAIPSGKKLAVSETGRSRSVSRRSQSTPSRDGSTDGIKKPGVSSDKKQPQSRDSSIDSVRSRKSTRTQRDTSRDLSVESVRSRKSIRTQRDTSRDLSVESVRSCQSTRSLSRGKLITEKTVGKGDEKESDIKGRSRLSTRQSAIKDSQDSTNQNVTDIKSPGQSNVAIKQSETSESLQTKTSHDTLQKSSSLKNAESKPDEKLNRKNVKNSPTQKSDGKKSSPTTKNPPKVAVSKKSPGKDEIDGTKQGDQGQKMKPKWSTKNWTDRKPVDPLDTLKIGTKRANKGKILKNEGKLKGVTKHKVMKAKARYATRSMKTRIQTAKKIGELKKRQSTRISAKKNDDDTKSQDVAEVVKPTNSDKNKDNISQQKPVGKSQTTPNSDKKCNPKDVEKNVKGKLKEEVKMSPASDKKIKTVKTSPASKQKGKIETPEKNDKRKSVGKTPTSPEIKTKCVEREKASVKSTESKDVKEENVGTSNEDKAGEVTVYSHRPRIASDMEGVKIIEEIWVSKEIGQPLQSVKCKKTIIESPKKSKAGRMYVVDSADTDPDKSKCLDFSRINHLVDYKNNKCLQCGLELTDISSLRRHAVRHLGWKRYKCRLCAYTGFNRSECNSHIKRRHAEKLIASSSPLSSFIIDLNKEASDVRNRKKKSTMKKKTIAEKKSEKVSDTGPRTLRKSSRKSITVDGQAGESANSKSEKSVTLLTENLPASRSRSNSGPPEATTSLESESTDNEAALTRKRKRAISEEGVAMETKGDNLTPMSTSQESELSKQQSDSLSKTMDDNLDDLEEELRSVSDYEDNNDPPPRNVVSPTWTKMNANVALMMATLEEARATKFSRGKRGRGGLRKFSPPLRKYSRLSTDESIDQDTSSLKDDNEESSP</sequence>
<feature type="region of interest" description="Disordered" evidence="2">
    <location>
        <begin position="261"/>
        <end position="376"/>
    </location>
</feature>
<dbReference type="Proteomes" id="UP000683360">
    <property type="component" value="Unassembled WGS sequence"/>
</dbReference>
<dbReference type="PROSITE" id="PS50157">
    <property type="entry name" value="ZINC_FINGER_C2H2_2"/>
    <property type="match status" value="4"/>
</dbReference>
<keyword evidence="1" id="KW-0863">Zinc-finger</keyword>
<feature type="region of interest" description="Disordered" evidence="2">
    <location>
        <begin position="1402"/>
        <end position="1539"/>
    </location>
</feature>
<feature type="compositionally biased region" description="Basic and acidic residues" evidence="2">
    <location>
        <begin position="690"/>
        <end position="707"/>
    </location>
</feature>
<feature type="region of interest" description="Disordered" evidence="2">
    <location>
        <begin position="622"/>
        <end position="1045"/>
    </location>
</feature>
<feature type="compositionally biased region" description="Polar residues" evidence="2">
    <location>
        <begin position="1517"/>
        <end position="1537"/>
    </location>
</feature>
<comment type="caution">
    <text evidence="4">The sequence shown here is derived from an EMBL/GenBank/DDBJ whole genome shotgun (WGS) entry which is preliminary data.</text>
</comment>
<feature type="compositionally biased region" description="Basic residues" evidence="2">
    <location>
        <begin position="1058"/>
        <end position="1069"/>
    </location>
</feature>
<dbReference type="PROSITE" id="PS00028">
    <property type="entry name" value="ZINC_FINGER_C2H2_1"/>
    <property type="match status" value="3"/>
</dbReference>
<feature type="compositionally biased region" description="Basic and acidic residues" evidence="2">
    <location>
        <begin position="847"/>
        <end position="856"/>
    </location>
</feature>
<feature type="compositionally biased region" description="Basic and acidic residues" evidence="2">
    <location>
        <begin position="997"/>
        <end position="1006"/>
    </location>
</feature>
<keyword evidence="1" id="KW-0479">Metal-binding</keyword>
<dbReference type="EMBL" id="CAJPWZ010002681">
    <property type="protein sequence ID" value="CAG2242700.1"/>
    <property type="molecule type" value="Genomic_DNA"/>
</dbReference>
<evidence type="ECO:0000259" key="3">
    <source>
        <dbReference type="PROSITE" id="PS50157"/>
    </source>
</evidence>
<feature type="region of interest" description="Disordered" evidence="2">
    <location>
        <begin position="529"/>
        <end position="603"/>
    </location>
</feature>
<feature type="compositionally biased region" description="Polar residues" evidence="2">
    <location>
        <begin position="895"/>
        <end position="939"/>
    </location>
</feature>
<organism evidence="4 5">
    <name type="scientific">Mytilus edulis</name>
    <name type="common">Blue mussel</name>
    <dbReference type="NCBI Taxonomy" id="6550"/>
    <lineage>
        <taxon>Eukaryota</taxon>
        <taxon>Metazoa</taxon>
        <taxon>Spiralia</taxon>
        <taxon>Lophotrochozoa</taxon>
        <taxon>Mollusca</taxon>
        <taxon>Bivalvia</taxon>
        <taxon>Autobranchia</taxon>
        <taxon>Pteriomorphia</taxon>
        <taxon>Mytilida</taxon>
        <taxon>Mytiloidea</taxon>
        <taxon>Mytilidae</taxon>
        <taxon>Mytilinae</taxon>
        <taxon>Mytilus</taxon>
    </lineage>
</organism>
<evidence type="ECO:0000313" key="4">
    <source>
        <dbReference type="EMBL" id="CAG2242700.1"/>
    </source>
</evidence>
<evidence type="ECO:0000313" key="5">
    <source>
        <dbReference type="Proteomes" id="UP000683360"/>
    </source>
</evidence>
<dbReference type="PANTHER" id="PTHR21020:SF0">
    <property type="entry name" value="ZINC FINGER PROTEIN 800"/>
    <property type="match status" value="1"/>
</dbReference>
<dbReference type="SMART" id="SM00355">
    <property type="entry name" value="ZnF_C2H2"/>
    <property type="match status" value="6"/>
</dbReference>
<accession>A0A8S3UK91</accession>
<feature type="compositionally biased region" description="Basic and acidic residues" evidence="2">
    <location>
        <begin position="1207"/>
        <end position="1241"/>
    </location>
</feature>
<keyword evidence="5" id="KW-1185">Reference proteome</keyword>
<feature type="compositionally biased region" description="Low complexity" evidence="2">
    <location>
        <begin position="215"/>
        <end position="231"/>
    </location>
</feature>
<feature type="domain" description="C2H2-type" evidence="3">
    <location>
        <begin position="56"/>
        <end position="83"/>
    </location>
</feature>
<proteinExistence type="predicted"/>
<feature type="domain" description="C2H2-type" evidence="3">
    <location>
        <begin position="420"/>
        <end position="448"/>
    </location>
</feature>
<evidence type="ECO:0000256" key="1">
    <source>
        <dbReference type="PROSITE-ProRule" id="PRU00042"/>
    </source>
</evidence>
<name>A0A8S3UK91_MYTED</name>
<dbReference type="GO" id="GO:0008270">
    <property type="term" value="F:zinc ion binding"/>
    <property type="evidence" value="ECO:0007669"/>
    <property type="project" value="UniProtKB-KW"/>
</dbReference>
<feature type="compositionally biased region" description="Basic and acidic residues" evidence="2">
    <location>
        <begin position="791"/>
        <end position="809"/>
    </location>
</feature>